<evidence type="ECO:0000256" key="3">
    <source>
        <dbReference type="ARBA" id="ARBA00022448"/>
    </source>
</evidence>
<evidence type="ECO:0000256" key="6">
    <source>
        <dbReference type="ARBA" id="ARBA00022840"/>
    </source>
</evidence>
<dbReference type="Gene3D" id="2.40.50.140">
    <property type="entry name" value="Nucleic acid-binding proteins"/>
    <property type="match status" value="1"/>
</dbReference>
<accession>A0A6M1S5Z0</accession>
<dbReference type="InterPro" id="IPR003593">
    <property type="entry name" value="AAA+_ATPase"/>
</dbReference>
<comment type="caution">
    <text evidence="8">The sequence shown here is derived from an EMBL/GenBank/DDBJ whole genome shotgun (WGS) entry which is preliminary data.</text>
</comment>
<dbReference type="FunFam" id="3.40.50.300:FF:000042">
    <property type="entry name" value="Maltose/maltodextrin ABC transporter, ATP-binding protein"/>
    <property type="match status" value="1"/>
</dbReference>
<dbReference type="SUPFAM" id="SSF50331">
    <property type="entry name" value="MOP-like"/>
    <property type="match status" value="1"/>
</dbReference>
<keyword evidence="4" id="KW-0997">Cell inner membrane</keyword>
<dbReference type="SUPFAM" id="SSF52540">
    <property type="entry name" value="P-loop containing nucleoside triphosphate hydrolases"/>
    <property type="match status" value="1"/>
</dbReference>
<dbReference type="InterPro" id="IPR008995">
    <property type="entry name" value="Mo/tungstate-bd_C_term_dom"/>
</dbReference>
<evidence type="ECO:0000256" key="2">
    <source>
        <dbReference type="ARBA" id="ARBA00005417"/>
    </source>
</evidence>
<dbReference type="GO" id="GO:0008643">
    <property type="term" value="P:carbohydrate transport"/>
    <property type="evidence" value="ECO:0007669"/>
    <property type="project" value="InterPro"/>
</dbReference>
<dbReference type="InterPro" id="IPR017871">
    <property type="entry name" value="ABC_transporter-like_CS"/>
</dbReference>
<evidence type="ECO:0000313" key="8">
    <source>
        <dbReference type="EMBL" id="NGO65731.1"/>
    </source>
</evidence>
<evidence type="ECO:0000256" key="4">
    <source>
        <dbReference type="ARBA" id="ARBA00022519"/>
    </source>
</evidence>
<dbReference type="NCBIfam" id="NF008653">
    <property type="entry name" value="PRK11650.1"/>
    <property type="match status" value="1"/>
</dbReference>
<dbReference type="Gene3D" id="3.40.50.300">
    <property type="entry name" value="P-loop containing nucleotide triphosphate hydrolases"/>
    <property type="match status" value="1"/>
</dbReference>
<dbReference type="InterPro" id="IPR012340">
    <property type="entry name" value="NA-bd_OB-fold"/>
</dbReference>
<dbReference type="Gene3D" id="2.40.50.100">
    <property type="match status" value="1"/>
</dbReference>
<proteinExistence type="inferred from homology"/>
<gene>
    <name evidence="8" type="ORF">G6N76_18835</name>
</gene>
<comment type="similarity">
    <text evidence="2">Belongs to the ABC transporter superfamily.</text>
</comment>
<dbReference type="InterPro" id="IPR013611">
    <property type="entry name" value="Transp-assoc_OB_typ2"/>
</dbReference>
<evidence type="ECO:0000256" key="1">
    <source>
        <dbReference type="ARBA" id="ARBA00004417"/>
    </source>
</evidence>
<feature type="domain" description="ABC transporter" evidence="7">
    <location>
        <begin position="4"/>
        <end position="234"/>
    </location>
</feature>
<keyword evidence="4" id="KW-0472">Membrane</keyword>
<reference evidence="8 9" key="1">
    <citation type="submission" date="2020-02" db="EMBL/GenBank/DDBJ databases">
        <title>Genome sequence of the type strain CCBAU10050 of Rhizobium daejeonense.</title>
        <authorList>
            <person name="Gao J."/>
            <person name="Sun J."/>
        </authorList>
    </citation>
    <scope>NUCLEOTIDE SEQUENCE [LARGE SCALE GENOMIC DNA]</scope>
    <source>
        <strain evidence="8 9">CCBAU10050</strain>
    </source>
</reference>
<dbReference type="PROSITE" id="PS00211">
    <property type="entry name" value="ABC_TRANSPORTER_1"/>
    <property type="match status" value="1"/>
</dbReference>
<organism evidence="8 9">
    <name type="scientific">Rhizobium daejeonense</name>
    <dbReference type="NCBI Taxonomy" id="240521"/>
    <lineage>
        <taxon>Bacteria</taxon>
        <taxon>Pseudomonadati</taxon>
        <taxon>Pseudomonadota</taxon>
        <taxon>Alphaproteobacteria</taxon>
        <taxon>Hyphomicrobiales</taxon>
        <taxon>Rhizobiaceae</taxon>
        <taxon>Rhizobium/Agrobacterium group</taxon>
        <taxon>Rhizobium</taxon>
    </lineage>
</organism>
<keyword evidence="6 8" id="KW-0067">ATP-binding</keyword>
<name>A0A6M1S5Z0_9HYPH</name>
<dbReference type="InterPro" id="IPR047641">
    <property type="entry name" value="ABC_transpr_MalK/UgpC-like"/>
</dbReference>
<dbReference type="PANTHER" id="PTHR43875:SF10">
    <property type="entry name" value="BLL2173 PROTEIN"/>
    <property type="match status" value="1"/>
</dbReference>
<dbReference type="InterPro" id="IPR015855">
    <property type="entry name" value="ABC_transpr_MalK-like"/>
</dbReference>
<dbReference type="Proteomes" id="UP000477849">
    <property type="component" value="Unassembled WGS sequence"/>
</dbReference>
<dbReference type="GO" id="GO:0140359">
    <property type="term" value="F:ABC-type transporter activity"/>
    <property type="evidence" value="ECO:0007669"/>
    <property type="project" value="InterPro"/>
</dbReference>
<dbReference type="InterPro" id="IPR003439">
    <property type="entry name" value="ABC_transporter-like_ATP-bd"/>
</dbReference>
<dbReference type="Pfam" id="PF00005">
    <property type="entry name" value="ABC_tran"/>
    <property type="match status" value="1"/>
</dbReference>
<comment type="subcellular location">
    <subcellularLocation>
        <location evidence="1">Cell inner membrane</location>
        <topology evidence="1">Peripheral membrane protein</topology>
    </subcellularLocation>
</comment>
<dbReference type="InterPro" id="IPR027417">
    <property type="entry name" value="P-loop_NTPase"/>
</dbReference>
<dbReference type="RefSeq" id="WP_163898449.1">
    <property type="nucleotide sequence ID" value="NZ_CP048426.1"/>
</dbReference>
<dbReference type="Pfam" id="PF08402">
    <property type="entry name" value="TOBE_2"/>
    <property type="match status" value="1"/>
</dbReference>
<dbReference type="CDD" id="cd03301">
    <property type="entry name" value="ABC_MalK_N"/>
    <property type="match status" value="1"/>
</dbReference>
<dbReference type="GO" id="GO:0055052">
    <property type="term" value="C:ATP-binding cassette (ABC) transporter complex, substrate-binding subunit-containing"/>
    <property type="evidence" value="ECO:0007669"/>
    <property type="project" value="TreeGrafter"/>
</dbReference>
<dbReference type="SMART" id="SM00382">
    <property type="entry name" value="AAA"/>
    <property type="match status" value="1"/>
</dbReference>
<dbReference type="PANTHER" id="PTHR43875">
    <property type="entry name" value="MALTODEXTRIN IMPORT ATP-BINDING PROTEIN MSMX"/>
    <property type="match status" value="1"/>
</dbReference>
<dbReference type="PROSITE" id="PS50893">
    <property type="entry name" value="ABC_TRANSPORTER_2"/>
    <property type="match status" value="1"/>
</dbReference>
<keyword evidence="3" id="KW-0813">Transport</keyword>
<evidence type="ECO:0000259" key="7">
    <source>
        <dbReference type="PROSITE" id="PS50893"/>
    </source>
</evidence>
<dbReference type="GO" id="GO:0016887">
    <property type="term" value="F:ATP hydrolysis activity"/>
    <property type="evidence" value="ECO:0007669"/>
    <property type="project" value="InterPro"/>
</dbReference>
<sequence length="364" mass="40137">MANIKCTKIRKSYGSHTVISDLNLDIADHEFVVFLGPSGCGKSTMLRMIAGLEEISDGTVSIGGRDVTHLPPGERGVAMVFQSYALYPHMSVFDNIAFGLRRQKVPAEEIRRRVEHVSNMLGLAQLLERKPKNLSGGQQQRVAMARAMIKTPKLFLFDEPLSNLDAKLREKLRTEIRRMHLDLKTTTIFVTHDQLEAMTIADRIVLMRAGAIEQQGTPSEIFDRPATRFVADFIGSPAMNFRDCSVAIDGEQAELTSGSIRLKVSAKDYRELGQGARVEVGLRPSKMDIAAEGDVNVISGTVVLVENMGSEGQVIVDVDGREMSFVTKAFRTLEAGQRVDFSIDADSIHIFSKEDGRSLLRAAA</sequence>
<evidence type="ECO:0000313" key="9">
    <source>
        <dbReference type="Proteomes" id="UP000477849"/>
    </source>
</evidence>
<evidence type="ECO:0000256" key="5">
    <source>
        <dbReference type="ARBA" id="ARBA00022741"/>
    </source>
</evidence>
<keyword evidence="9" id="KW-1185">Reference proteome</keyword>
<dbReference type="GO" id="GO:0005524">
    <property type="term" value="F:ATP binding"/>
    <property type="evidence" value="ECO:0007669"/>
    <property type="project" value="UniProtKB-KW"/>
</dbReference>
<dbReference type="EMBL" id="JAAKZH010000006">
    <property type="protein sequence ID" value="NGO65731.1"/>
    <property type="molecule type" value="Genomic_DNA"/>
</dbReference>
<protein>
    <submittedName>
        <fullName evidence="8">ABC transporter ATP-binding protein</fullName>
    </submittedName>
</protein>
<keyword evidence="5" id="KW-0547">Nucleotide-binding</keyword>
<keyword evidence="4" id="KW-1003">Cell membrane</keyword>
<dbReference type="AlphaFoldDB" id="A0A6M1S5Z0"/>